<dbReference type="GO" id="GO:0031297">
    <property type="term" value="P:replication fork processing"/>
    <property type="evidence" value="ECO:0007669"/>
    <property type="project" value="TreeGrafter"/>
</dbReference>
<dbReference type="EMBL" id="GEEE01017110">
    <property type="protein sequence ID" value="JAP46115.1"/>
    <property type="molecule type" value="Transcribed_RNA"/>
</dbReference>
<dbReference type="InterPro" id="IPR013083">
    <property type="entry name" value="Znf_RING/FYVE/PHD"/>
</dbReference>
<name>A0A0X3P2L2_SCHSO</name>
<evidence type="ECO:0000256" key="1">
    <source>
        <dbReference type="ARBA" id="ARBA00022723"/>
    </source>
</evidence>
<dbReference type="GO" id="GO:0016567">
    <property type="term" value="P:protein ubiquitination"/>
    <property type="evidence" value="ECO:0007669"/>
    <property type="project" value="TreeGrafter"/>
</dbReference>
<feature type="compositionally biased region" description="Polar residues" evidence="6">
    <location>
        <begin position="299"/>
        <end position="340"/>
    </location>
</feature>
<accession>A0A0X3P2L2</accession>
<dbReference type="GO" id="GO:0061630">
    <property type="term" value="F:ubiquitin protein ligase activity"/>
    <property type="evidence" value="ECO:0007669"/>
    <property type="project" value="TreeGrafter"/>
</dbReference>
<feature type="coiled-coil region" evidence="5">
    <location>
        <begin position="105"/>
        <end position="215"/>
    </location>
</feature>
<dbReference type="SUPFAM" id="SSF57850">
    <property type="entry name" value="RING/U-box"/>
    <property type="match status" value="1"/>
</dbReference>
<dbReference type="PROSITE" id="PS50089">
    <property type="entry name" value="ZF_RING_2"/>
    <property type="match status" value="1"/>
</dbReference>
<protein>
    <submittedName>
        <fullName evidence="9">E3 ubiquitin-protein ligase TRAIP</fullName>
    </submittedName>
</protein>
<evidence type="ECO:0000256" key="4">
    <source>
        <dbReference type="PROSITE-ProRule" id="PRU00175"/>
    </source>
</evidence>
<feature type="compositionally biased region" description="Polar residues" evidence="6">
    <location>
        <begin position="389"/>
        <end position="409"/>
    </location>
</feature>
<evidence type="ECO:0000313" key="8">
    <source>
        <dbReference type="EMBL" id="JAP46115.1"/>
    </source>
</evidence>
<dbReference type="SMART" id="SM00184">
    <property type="entry name" value="RING"/>
    <property type="match status" value="1"/>
</dbReference>
<keyword evidence="1" id="KW-0479">Metal-binding</keyword>
<dbReference type="EMBL" id="GEEE01014657">
    <property type="protein sequence ID" value="JAP48568.1"/>
    <property type="molecule type" value="Transcribed_RNA"/>
</dbReference>
<feature type="compositionally biased region" description="Basic residues" evidence="6">
    <location>
        <begin position="474"/>
        <end position="484"/>
    </location>
</feature>
<dbReference type="SMART" id="SM00744">
    <property type="entry name" value="RINGv"/>
    <property type="match status" value="1"/>
</dbReference>
<dbReference type="InterPro" id="IPR001841">
    <property type="entry name" value="Znf_RING"/>
</dbReference>
<keyword evidence="3" id="KW-0862">Zinc</keyword>
<organism evidence="8">
    <name type="scientific">Schistocephalus solidus</name>
    <name type="common">Tapeworm</name>
    <dbReference type="NCBI Taxonomy" id="70667"/>
    <lineage>
        <taxon>Eukaryota</taxon>
        <taxon>Metazoa</taxon>
        <taxon>Spiralia</taxon>
        <taxon>Lophotrochozoa</taxon>
        <taxon>Platyhelminthes</taxon>
        <taxon>Cestoda</taxon>
        <taxon>Eucestoda</taxon>
        <taxon>Diphyllobothriidea</taxon>
        <taxon>Diphyllobothriidae</taxon>
        <taxon>Schistocephalus</taxon>
    </lineage>
</organism>
<keyword evidence="2 4" id="KW-0863">Zinc-finger</keyword>
<evidence type="ECO:0000256" key="5">
    <source>
        <dbReference type="SAM" id="Coils"/>
    </source>
</evidence>
<proteinExistence type="predicted"/>
<gene>
    <name evidence="9" type="primary">TRAIP</name>
    <name evidence="8" type="ORF">TR119892</name>
</gene>
<dbReference type="GO" id="GO:0005634">
    <property type="term" value="C:nucleus"/>
    <property type="evidence" value="ECO:0007669"/>
    <property type="project" value="TreeGrafter"/>
</dbReference>
<evidence type="ECO:0000256" key="6">
    <source>
        <dbReference type="SAM" id="MobiDB-lite"/>
    </source>
</evidence>
<feature type="region of interest" description="Disordered" evidence="6">
    <location>
        <begin position="457"/>
        <end position="500"/>
    </location>
</feature>
<keyword evidence="5" id="KW-0175">Coiled coil</keyword>
<reference evidence="8" key="1">
    <citation type="submission" date="2016-01" db="EMBL/GenBank/DDBJ databases">
        <title>Reference transcriptome for the parasite Schistocephalus solidus: insights into the molecular evolution of parasitism.</title>
        <authorList>
            <person name="Hebert F.O."/>
            <person name="Grambauer S."/>
            <person name="Barber I."/>
            <person name="Landry C.R."/>
            <person name="Aubin-Horth N."/>
        </authorList>
    </citation>
    <scope>NUCLEOTIDE SEQUENCE</scope>
</reference>
<evidence type="ECO:0000256" key="2">
    <source>
        <dbReference type="ARBA" id="ARBA00022771"/>
    </source>
</evidence>
<dbReference type="InterPro" id="IPR011016">
    <property type="entry name" value="Znf_RING-CH"/>
</dbReference>
<dbReference type="InterPro" id="IPR052639">
    <property type="entry name" value="TRAIP_ubiq-protein_ligase"/>
</dbReference>
<dbReference type="PANTHER" id="PTHR46569:SF1">
    <property type="entry name" value="E3 UBIQUITIN-PROTEIN LIGASE RFWD3-RELATED"/>
    <property type="match status" value="1"/>
</dbReference>
<evidence type="ECO:0000313" key="9">
    <source>
        <dbReference type="EMBL" id="JAP48568.1"/>
    </source>
</evidence>
<feature type="domain" description="RING-type" evidence="7">
    <location>
        <begin position="6"/>
        <end position="49"/>
    </location>
</feature>
<dbReference type="AlphaFoldDB" id="A0A0X3P2L2"/>
<feature type="region of interest" description="Disordered" evidence="6">
    <location>
        <begin position="385"/>
        <end position="424"/>
    </location>
</feature>
<dbReference type="Pfam" id="PF13639">
    <property type="entry name" value="zf-RING_2"/>
    <property type="match status" value="1"/>
</dbReference>
<feature type="compositionally biased region" description="Polar residues" evidence="6">
    <location>
        <begin position="457"/>
        <end position="471"/>
    </location>
</feature>
<dbReference type="GO" id="GO:0090734">
    <property type="term" value="C:site of DNA damage"/>
    <property type="evidence" value="ECO:0007669"/>
    <property type="project" value="TreeGrafter"/>
</dbReference>
<dbReference type="Gene3D" id="3.30.40.10">
    <property type="entry name" value="Zinc/RING finger domain, C3HC4 (zinc finger)"/>
    <property type="match status" value="1"/>
</dbReference>
<sequence>MIIAQCVICQELLGGASEENLLALFCGHVFHVTCAETWLKSSSTCPQCRLPVARRQIIRRLYFSAIDRASTSLLLPEVTGQAQDESVLPCAGSDNQNAATIALALQKARSEVVRLNNAVSALKTDLESAQKKLKNSENEMKTISSLYSEADRLYSAERQKLKQARIELSSYKELLREAESIKLEGLELRKKMEEMQDLQTLIASSEEAANDLLRRYTGDPKASASAAVASASPSGGLRTVCRWAAVLRSELTSARAKIQQYRAEAHRLRRVQAAATKRVLTAEARCAEQKQRLRHLESELTTVRSAQSGTPVLPSTSSVDLVSPATSTPSTPQMGSQATPESVGLQTCLRYVDMNTPDLDSLSWAPNQNLAAAKVSAVTPCRNPFKMTDSPNPTPSARVTATSASQENDSCGWPEESAHSSRRPSSLLALAIMRNYVSGKSSENHLYNGLGGHESSASSAGFFSRPAQQCQPRARSKKVSKQKSFRATQHSEPMGAAKNVQLDAFFRK</sequence>
<evidence type="ECO:0000256" key="3">
    <source>
        <dbReference type="ARBA" id="ARBA00022833"/>
    </source>
</evidence>
<feature type="region of interest" description="Disordered" evidence="6">
    <location>
        <begin position="297"/>
        <end position="342"/>
    </location>
</feature>
<dbReference type="PANTHER" id="PTHR46569">
    <property type="entry name" value="E3 UBIQUITIN-PROTEIN LIGASE TRAIP"/>
    <property type="match status" value="1"/>
</dbReference>
<evidence type="ECO:0000259" key="7">
    <source>
        <dbReference type="PROSITE" id="PS50089"/>
    </source>
</evidence>
<dbReference type="GO" id="GO:0008270">
    <property type="term" value="F:zinc ion binding"/>
    <property type="evidence" value="ECO:0007669"/>
    <property type="project" value="UniProtKB-KW"/>
</dbReference>